<dbReference type="RefSeq" id="WP_182844370.1">
    <property type="nucleotide sequence ID" value="NZ_BAAALP010000125.1"/>
</dbReference>
<dbReference type="PROSITE" id="PS51257">
    <property type="entry name" value="PROKAR_LIPOPROTEIN"/>
    <property type="match status" value="1"/>
</dbReference>
<name>A0A7W3QM19_ACTNM</name>
<comment type="caution">
    <text evidence="2">The sequence shown here is derived from an EMBL/GenBank/DDBJ whole genome shotgun (WGS) entry which is preliminary data.</text>
</comment>
<feature type="signal peptide" evidence="1">
    <location>
        <begin position="1"/>
        <end position="24"/>
    </location>
</feature>
<feature type="chain" id="PRO_5038339049" evidence="1">
    <location>
        <begin position="25"/>
        <end position="95"/>
    </location>
</feature>
<evidence type="ECO:0000313" key="3">
    <source>
        <dbReference type="Proteomes" id="UP000572680"/>
    </source>
</evidence>
<dbReference type="EMBL" id="JACJIA010000004">
    <property type="protein sequence ID" value="MBA8952094.1"/>
    <property type="molecule type" value="Genomic_DNA"/>
</dbReference>
<evidence type="ECO:0000256" key="1">
    <source>
        <dbReference type="SAM" id="SignalP"/>
    </source>
</evidence>
<proteinExistence type="predicted"/>
<organism evidence="2 3">
    <name type="scientific">Actinomadura namibiensis</name>
    <dbReference type="NCBI Taxonomy" id="182080"/>
    <lineage>
        <taxon>Bacteria</taxon>
        <taxon>Bacillati</taxon>
        <taxon>Actinomycetota</taxon>
        <taxon>Actinomycetes</taxon>
        <taxon>Streptosporangiales</taxon>
        <taxon>Thermomonosporaceae</taxon>
        <taxon>Actinomadura</taxon>
    </lineage>
</organism>
<keyword evidence="1" id="KW-0732">Signal</keyword>
<accession>A0A7W3QM19</accession>
<keyword evidence="3" id="KW-1185">Reference proteome</keyword>
<dbReference type="AlphaFoldDB" id="A0A7W3QM19"/>
<evidence type="ECO:0000313" key="2">
    <source>
        <dbReference type="EMBL" id="MBA8952094.1"/>
    </source>
</evidence>
<reference evidence="2 3" key="1">
    <citation type="submission" date="2020-08" db="EMBL/GenBank/DDBJ databases">
        <title>Genomic Encyclopedia of Type Strains, Phase IV (KMG-IV): sequencing the most valuable type-strain genomes for metagenomic binning, comparative biology and taxonomic classification.</title>
        <authorList>
            <person name="Goeker M."/>
        </authorList>
    </citation>
    <scope>NUCLEOTIDE SEQUENCE [LARGE SCALE GENOMIC DNA]</scope>
    <source>
        <strain evidence="2 3">DSM 44197</strain>
    </source>
</reference>
<protein>
    <submittedName>
        <fullName evidence="2">Uncharacterized protein</fullName>
    </submittedName>
</protein>
<sequence length="95" mass="10003">MSPLGKRLLAAAALVLACGAGSVAAVPAAQATGARPSDIHIYDDGYDGPWRSWRFIAYYPSTFLCNGQGVALLLSGGAREYRCEADGGAHELYVR</sequence>
<dbReference type="Proteomes" id="UP000572680">
    <property type="component" value="Unassembled WGS sequence"/>
</dbReference>
<gene>
    <name evidence="2" type="ORF">HNR61_003734</name>
</gene>